<evidence type="ECO:0000313" key="8">
    <source>
        <dbReference type="EMBL" id="KAG6433518.1"/>
    </source>
</evidence>
<accession>A0A8X8YPW6</accession>
<evidence type="ECO:0000313" key="9">
    <source>
        <dbReference type="Proteomes" id="UP000298416"/>
    </source>
</evidence>
<protein>
    <recommendedName>
        <fullName evidence="7">TF-B3 domain-containing protein</fullName>
    </recommendedName>
</protein>
<dbReference type="InterPro" id="IPR003340">
    <property type="entry name" value="B3_DNA-bd"/>
</dbReference>
<evidence type="ECO:0000259" key="7">
    <source>
        <dbReference type="PROSITE" id="PS50863"/>
    </source>
</evidence>
<dbReference type="Gene3D" id="2.40.330.10">
    <property type="entry name" value="DNA-binding pseudobarrel domain"/>
    <property type="match status" value="1"/>
</dbReference>
<feature type="region of interest" description="Disordered" evidence="6">
    <location>
        <begin position="257"/>
        <end position="296"/>
    </location>
</feature>
<evidence type="ECO:0000256" key="3">
    <source>
        <dbReference type="ARBA" id="ARBA00023125"/>
    </source>
</evidence>
<keyword evidence="5" id="KW-0539">Nucleus</keyword>
<evidence type="ECO:0000256" key="2">
    <source>
        <dbReference type="ARBA" id="ARBA00023015"/>
    </source>
</evidence>
<dbReference type="PROSITE" id="PS50863">
    <property type="entry name" value="B3"/>
    <property type="match status" value="1"/>
</dbReference>
<feature type="compositionally biased region" description="Basic and acidic residues" evidence="6">
    <location>
        <begin position="273"/>
        <end position="282"/>
    </location>
</feature>
<keyword evidence="9" id="KW-1185">Reference proteome</keyword>
<keyword evidence="2" id="KW-0805">Transcription regulation</keyword>
<evidence type="ECO:0000256" key="5">
    <source>
        <dbReference type="ARBA" id="ARBA00023242"/>
    </source>
</evidence>
<proteinExistence type="predicted"/>
<reference evidence="8" key="1">
    <citation type="submission" date="2018-01" db="EMBL/GenBank/DDBJ databases">
        <authorList>
            <person name="Mao J.F."/>
        </authorList>
    </citation>
    <scope>NUCLEOTIDE SEQUENCE</scope>
    <source>
        <strain evidence="8">Huo1</strain>
        <tissue evidence="8">Leaf</tissue>
    </source>
</reference>
<organism evidence="8">
    <name type="scientific">Salvia splendens</name>
    <name type="common">Scarlet sage</name>
    <dbReference type="NCBI Taxonomy" id="180675"/>
    <lineage>
        <taxon>Eukaryota</taxon>
        <taxon>Viridiplantae</taxon>
        <taxon>Streptophyta</taxon>
        <taxon>Embryophyta</taxon>
        <taxon>Tracheophyta</taxon>
        <taxon>Spermatophyta</taxon>
        <taxon>Magnoliopsida</taxon>
        <taxon>eudicotyledons</taxon>
        <taxon>Gunneridae</taxon>
        <taxon>Pentapetalae</taxon>
        <taxon>asterids</taxon>
        <taxon>lamiids</taxon>
        <taxon>Lamiales</taxon>
        <taxon>Lamiaceae</taxon>
        <taxon>Nepetoideae</taxon>
        <taxon>Mentheae</taxon>
        <taxon>Salviinae</taxon>
        <taxon>Salvia</taxon>
        <taxon>Salvia subgen. Calosphace</taxon>
        <taxon>core Calosphace</taxon>
    </lineage>
</organism>
<keyword evidence="4" id="KW-0804">Transcription</keyword>
<dbReference type="GO" id="GO:0003677">
    <property type="term" value="F:DNA binding"/>
    <property type="evidence" value="ECO:0007669"/>
    <property type="project" value="UniProtKB-KW"/>
</dbReference>
<gene>
    <name evidence="8" type="ORF">SASPL_105132</name>
</gene>
<dbReference type="EMBL" id="PNBA02000002">
    <property type="protein sequence ID" value="KAG6433518.1"/>
    <property type="molecule type" value="Genomic_DNA"/>
</dbReference>
<dbReference type="CDD" id="cd10017">
    <property type="entry name" value="B3_DNA"/>
    <property type="match status" value="1"/>
</dbReference>
<dbReference type="Proteomes" id="UP000298416">
    <property type="component" value="Unassembled WGS sequence"/>
</dbReference>
<dbReference type="GO" id="GO:0005634">
    <property type="term" value="C:nucleus"/>
    <property type="evidence" value="ECO:0007669"/>
    <property type="project" value="UniProtKB-SubCell"/>
</dbReference>
<dbReference type="Pfam" id="PF02362">
    <property type="entry name" value="B3"/>
    <property type="match status" value="1"/>
</dbReference>
<dbReference type="InterPro" id="IPR015300">
    <property type="entry name" value="DNA-bd_pseudobarrel_sf"/>
</dbReference>
<name>A0A8X8YPW6_SALSN</name>
<reference evidence="8" key="2">
    <citation type="submission" date="2020-08" db="EMBL/GenBank/DDBJ databases">
        <title>Plant Genome Project.</title>
        <authorList>
            <person name="Zhang R.-G."/>
        </authorList>
    </citation>
    <scope>NUCLEOTIDE SEQUENCE</scope>
    <source>
        <strain evidence="8">Huo1</strain>
        <tissue evidence="8">Leaf</tissue>
    </source>
</reference>
<sequence>MLVFELIHETKSCHNSGAFLMVLAMTENQSGNTYEDTRKQRLIENKKRFEDLGLVKLSKCLTEVTKSEKSQNRQVRLKQRVTYSAEPRRSSRARNQVSYCDDADVELPALRKGSKFNSSWTRYLARPAEEVKAASYEERARAFNCADKIRSNLQTGNPSFVKSMVRSHVYSCFWLGLPSGFCEEHLPKETVDMVLENEEGSEYGAVFIGKKAGLSGGWRAFALDHKLDDGDALVFELIEQTRFKVYIVRAVECQNGNASADADEKPKKKRKTKDSNQTEKPEVVSATRRSLRKKGK</sequence>
<dbReference type="SUPFAM" id="SSF101936">
    <property type="entry name" value="DNA-binding pseudobarrel domain"/>
    <property type="match status" value="1"/>
</dbReference>
<comment type="subcellular location">
    <subcellularLocation>
        <location evidence="1">Nucleus</location>
    </subcellularLocation>
</comment>
<dbReference type="PANTHER" id="PTHR31391:SF3">
    <property type="entry name" value="B3 DOMAIN-CONTAINING PROTEIN OS05G0481400"/>
    <property type="match status" value="1"/>
</dbReference>
<dbReference type="PANTHER" id="PTHR31391">
    <property type="entry name" value="B3 DOMAIN-CONTAINING PROTEIN OS11G0197600-RELATED"/>
    <property type="match status" value="1"/>
</dbReference>
<dbReference type="InterPro" id="IPR044837">
    <property type="entry name" value="REM16-like"/>
</dbReference>
<evidence type="ECO:0000256" key="6">
    <source>
        <dbReference type="SAM" id="MobiDB-lite"/>
    </source>
</evidence>
<feature type="domain" description="TF-B3" evidence="7">
    <location>
        <begin position="160"/>
        <end position="251"/>
    </location>
</feature>
<dbReference type="SMART" id="SM01019">
    <property type="entry name" value="B3"/>
    <property type="match status" value="1"/>
</dbReference>
<comment type="caution">
    <text evidence="8">The sequence shown here is derived from an EMBL/GenBank/DDBJ whole genome shotgun (WGS) entry which is preliminary data.</text>
</comment>
<keyword evidence="3" id="KW-0238">DNA-binding</keyword>
<evidence type="ECO:0000256" key="4">
    <source>
        <dbReference type="ARBA" id="ARBA00023163"/>
    </source>
</evidence>
<evidence type="ECO:0000256" key="1">
    <source>
        <dbReference type="ARBA" id="ARBA00004123"/>
    </source>
</evidence>
<dbReference type="AlphaFoldDB" id="A0A8X8YPW6"/>